<accession>A0A371CY96</accession>
<proteinExistence type="predicted"/>
<dbReference type="Proteomes" id="UP000256964">
    <property type="component" value="Unassembled WGS sequence"/>
</dbReference>
<protein>
    <submittedName>
        <fullName evidence="2">Uncharacterized protein</fullName>
    </submittedName>
</protein>
<dbReference type="EMBL" id="KZ857439">
    <property type="protein sequence ID" value="RDX45262.1"/>
    <property type="molecule type" value="Genomic_DNA"/>
</dbReference>
<keyword evidence="3" id="KW-1185">Reference proteome</keyword>
<gene>
    <name evidence="2" type="ORF">OH76DRAFT_1408224</name>
</gene>
<organism evidence="2 3">
    <name type="scientific">Lentinus brumalis</name>
    <dbReference type="NCBI Taxonomy" id="2498619"/>
    <lineage>
        <taxon>Eukaryota</taxon>
        <taxon>Fungi</taxon>
        <taxon>Dikarya</taxon>
        <taxon>Basidiomycota</taxon>
        <taxon>Agaricomycotina</taxon>
        <taxon>Agaricomycetes</taxon>
        <taxon>Polyporales</taxon>
        <taxon>Polyporaceae</taxon>
        <taxon>Lentinus</taxon>
    </lineage>
</organism>
<reference evidence="2 3" key="1">
    <citation type="journal article" date="2018" name="Biotechnol. Biofuels">
        <title>Integrative visual omics of the white-rot fungus Polyporus brumalis exposes the biotechnological potential of its oxidative enzymes for delignifying raw plant biomass.</title>
        <authorList>
            <person name="Miyauchi S."/>
            <person name="Rancon A."/>
            <person name="Drula E."/>
            <person name="Hage H."/>
            <person name="Chaduli D."/>
            <person name="Favel A."/>
            <person name="Grisel S."/>
            <person name="Henrissat B."/>
            <person name="Herpoel-Gimbert I."/>
            <person name="Ruiz-Duenas F.J."/>
            <person name="Chevret D."/>
            <person name="Hainaut M."/>
            <person name="Lin J."/>
            <person name="Wang M."/>
            <person name="Pangilinan J."/>
            <person name="Lipzen A."/>
            <person name="Lesage-Meessen L."/>
            <person name="Navarro D."/>
            <person name="Riley R."/>
            <person name="Grigoriev I.V."/>
            <person name="Zhou S."/>
            <person name="Raouche S."/>
            <person name="Rosso M.N."/>
        </authorList>
    </citation>
    <scope>NUCLEOTIDE SEQUENCE [LARGE SCALE GENOMIC DNA]</scope>
    <source>
        <strain evidence="2 3">BRFM 1820</strain>
    </source>
</reference>
<evidence type="ECO:0000256" key="1">
    <source>
        <dbReference type="SAM" id="MobiDB-lite"/>
    </source>
</evidence>
<evidence type="ECO:0000313" key="3">
    <source>
        <dbReference type="Proteomes" id="UP000256964"/>
    </source>
</evidence>
<name>A0A371CY96_9APHY</name>
<dbReference type="AlphaFoldDB" id="A0A371CY96"/>
<evidence type="ECO:0000313" key="2">
    <source>
        <dbReference type="EMBL" id="RDX45262.1"/>
    </source>
</evidence>
<feature type="region of interest" description="Disordered" evidence="1">
    <location>
        <begin position="24"/>
        <end position="60"/>
    </location>
</feature>
<sequence length="60" mass="6568">MQAQFYVRTSALESSNTCHLFSMPPAARHHSRGRAPGHPSCCRYATPGSSHGSPPHRHIT</sequence>